<dbReference type="STRING" id="39692.BST38_08760"/>
<dbReference type="Pfam" id="PF00296">
    <property type="entry name" value="Bac_luciferase"/>
    <property type="match status" value="1"/>
</dbReference>
<dbReference type="GO" id="GO:0016705">
    <property type="term" value="F:oxidoreductase activity, acting on paired donors, with incorporation or reduction of molecular oxygen"/>
    <property type="evidence" value="ECO:0007669"/>
    <property type="project" value="InterPro"/>
</dbReference>
<reference evidence="2 3" key="1">
    <citation type="submission" date="2018-05" db="EMBL/GenBank/DDBJ databases">
        <authorList>
            <consortium name="IHU Genomes"/>
        </authorList>
    </citation>
    <scope>NUCLEOTIDE SEQUENCE [LARGE SCALE GENOMIC DNA]</scope>
    <source>
        <strain evidence="2 3">P7335</strain>
    </source>
</reference>
<sequence>MHIGFVSMNTPADTAPDVLARELEQRGFESMWVGEHPQIPVSAAGSMPPALLHAQQRIWDPLLSLLVAAQVTSTLRLGTAVALPLEHELFTFAKQVATLDQFSGGRLLLGVGVGVRAELAVSSEISWADRYRALADMVAALRTLWTQDEASHRGEFFDFEPVWSHPKPQQQPGPPLLAAATGPKAIGECLPWADGWLPGDAAYRDLPAALQDFRRRAEDAGRDPAALDLTVMAWGDPSENRLARYRDLGFTRVVVGGGLRDGNDPSTTWEFLDRYAAMVPGLR</sequence>
<dbReference type="InterPro" id="IPR036661">
    <property type="entry name" value="Luciferase-like_sf"/>
</dbReference>
<feature type="domain" description="Luciferase-like" evidence="1">
    <location>
        <begin position="19"/>
        <end position="232"/>
    </location>
</feature>
<keyword evidence="2" id="KW-0560">Oxidoreductase</keyword>
<accession>A0A375YCA1</accession>
<dbReference type="Gene3D" id="3.20.20.30">
    <property type="entry name" value="Luciferase-like domain"/>
    <property type="match status" value="1"/>
</dbReference>
<dbReference type="AlphaFoldDB" id="A0A375YCA1"/>
<protein>
    <submittedName>
        <fullName evidence="2">Monooxygenase [Rhodococcus jostii RHA1]</fullName>
    </submittedName>
</protein>
<dbReference type="InterPro" id="IPR019921">
    <property type="entry name" value="Lucif-like_OxRdtase_Rv2161c"/>
</dbReference>
<evidence type="ECO:0000259" key="1">
    <source>
        <dbReference type="Pfam" id="PF00296"/>
    </source>
</evidence>
<dbReference type="SUPFAM" id="SSF51679">
    <property type="entry name" value="Bacterial luciferase-like"/>
    <property type="match status" value="1"/>
</dbReference>
<dbReference type="NCBIfam" id="TIGR03619">
    <property type="entry name" value="F420_Rv2161c"/>
    <property type="match status" value="1"/>
</dbReference>
<dbReference type="InterPro" id="IPR011251">
    <property type="entry name" value="Luciferase-like_dom"/>
</dbReference>
<dbReference type="GO" id="GO:0004497">
    <property type="term" value="F:monooxygenase activity"/>
    <property type="evidence" value="ECO:0007669"/>
    <property type="project" value="UniProtKB-KW"/>
</dbReference>
<dbReference type="PANTHER" id="PTHR43244">
    <property type="match status" value="1"/>
</dbReference>
<dbReference type="EMBL" id="UEGS01000001">
    <property type="protein sequence ID" value="SRX78752.1"/>
    <property type="molecule type" value="Genomic_DNA"/>
</dbReference>
<organism evidence="2 3">
    <name type="scientific">Mycolicibacterium parafortuitum</name>
    <name type="common">Mycobacterium parafortuitum</name>
    <dbReference type="NCBI Taxonomy" id="39692"/>
    <lineage>
        <taxon>Bacteria</taxon>
        <taxon>Bacillati</taxon>
        <taxon>Actinomycetota</taxon>
        <taxon>Actinomycetes</taxon>
        <taxon>Mycobacteriales</taxon>
        <taxon>Mycobacteriaceae</taxon>
        <taxon>Mycolicibacterium</taxon>
    </lineage>
</organism>
<evidence type="ECO:0000313" key="2">
    <source>
        <dbReference type="EMBL" id="SRX78752.1"/>
    </source>
</evidence>
<gene>
    <name evidence="2" type="ORF">MPP7335_00481</name>
</gene>
<dbReference type="PANTHER" id="PTHR43244:SF2">
    <property type="entry name" value="CONSERVED HYPOTHETICAL ALANINE AND PROLINE-RICH PROTEIN"/>
    <property type="match status" value="1"/>
</dbReference>
<name>A0A375YCA1_MYCPF</name>
<evidence type="ECO:0000313" key="3">
    <source>
        <dbReference type="Proteomes" id="UP000252008"/>
    </source>
</evidence>
<dbReference type="Proteomes" id="UP000252008">
    <property type="component" value="Unassembled WGS sequence"/>
</dbReference>
<dbReference type="InterPro" id="IPR050564">
    <property type="entry name" value="F420-G6PD/mer"/>
</dbReference>
<proteinExistence type="predicted"/>
<dbReference type="RefSeq" id="WP_083142885.1">
    <property type="nucleotide sequence ID" value="NZ_MVID01000005.1"/>
</dbReference>
<keyword evidence="2" id="KW-0503">Monooxygenase</keyword>
<keyword evidence="3" id="KW-1185">Reference proteome</keyword>